<protein>
    <recommendedName>
        <fullName evidence="2">arginyltransferase</fullName>
        <ecNumber evidence="2">2.3.2.8</ecNumber>
    </recommendedName>
</protein>
<dbReference type="GO" id="GO:0005737">
    <property type="term" value="C:cytoplasm"/>
    <property type="evidence" value="ECO:0007669"/>
    <property type="project" value="TreeGrafter"/>
</dbReference>
<dbReference type="InterPro" id="IPR017137">
    <property type="entry name" value="Arg-tRNA-P_Trfase_1_euk"/>
</dbReference>
<comment type="similarity">
    <text evidence="1">Belongs to the R-transferase family.</text>
</comment>
<accession>A0A9I9CTR4</accession>
<dbReference type="GO" id="GO:0004057">
    <property type="term" value="F:arginyl-tRNA--protein transferase activity"/>
    <property type="evidence" value="ECO:0007669"/>
    <property type="project" value="UniProtKB-EC"/>
</dbReference>
<feature type="domain" description="N-end aminoacyl transferase N-terminal" evidence="7">
    <location>
        <begin position="32"/>
        <end position="103"/>
    </location>
</feature>
<evidence type="ECO:0000313" key="9">
    <source>
        <dbReference type="EnsemblPlants" id="MELO3C008290.2.1"/>
    </source>
</evidence>
<organism evidence="9">
    <name type="scientific">Cucumis melo</name>
    <name type="common">Muskmelon</name>
    <dbReference type="NCBI Taxonomy" id="3656"/>
    <lineage>
        <taxon>Eukaryota</taxon>
        <taxon>Viridiplantae</taxon>
        <taxon>Streptophyta</taxon>
        <taxon>Embryophyta</taxon>
        <taxon>Tracheophyta</taxon>
        <taxon>Spermatophyta</taxon>
        <taxon>Magnoliopsida</taxon>
        <taxon>eudicotyledons</taxon>
        <taxon>Gunneridae</taxon>
        <taxon>Pentapetalae</taxon>
        <taxon>rosids</taxon>
        <taxon>fabids</taxon>
        <taxon>Cucurbitales</taxon>
        <taxon>Cucurbitaceae</taxon>
        <taxon>Benincaseae</taxon>
        <taxon>Cucumis</taxon>
    </lineage>
</organism>
<feature type="compositionally biased region" description="Basic and acidic residues" evidence="6">
    <location>
        <begin position="309"/>
        <end position="322"/>
    </location>
</feature>
<dbReference type="Pfam" id="PF04377">
    <property type="entry name" value="ATE_C"/>
    <property type="match status" value="1"/>
</dbReference>
<proteinExistence type="inferred from homology"/>
<feature type="region of interest" description="Disordered" evidence="6">
    <location>
        <begin position="554"/>
        <end position="581"/>
    </location>
</feature>
<dbReference type="Pfam" id="PF04376">
    <property type="entry name" value="ATE_N"/>
    <property type="match status" value="1"/>
</dbReference>
<dbReference type="InterPro" id="IPR007472">
    <property type="entry name" value="N-end_Aminoacyl_Trfase_C"/>
</dbReference>
<keyword evidence="5" id="KW-0012">Acyltransferase</keyword>
<feature type="domain" description="N-end rule aminoacyl transferase C-terminal" evidence="8">
    <location>
        <begin position="345"/>
        <end position="486"/>
    </location>
</feature>
<dbReference type="PANTHER" id="PTHR21367:SF1">
    <property type="entry name" value="ARGINYL-TRNA--PROTEIN TRANSFERASE 1"/>
    <property type="match status" value="1"/>
</dbReference>
<name>A0A9I9CTR4_CUCME</name>
<evidence type="ECO:0000256" key="5">
    <source>
        <dbReference type="ARBA" id="ARBA00023315"/>
    </source>
</evidence>
<dbReference type="InterPro" id="IPR007471">
    <property type="entry name" value="N-end_Aminoacyl_Trfase_N"/>
</dbReference>
<dbReference type="SUPFAM" id="SSF55729">
    <property type="entry name" value="Acyl-CoA N-acyltransferases (Nat)"/>
    <property type="match status" value="1"/>
</dbReference>
<reference evidence="9" key="1">
    <citation type="submission" date="2023-03" db="UniProtKB">
        <authorList>
            <consortium name="EnsemblPlants"/>
        </authorList>
    </citation>
    <scope>IDENTIFICATION</scope>
</reference>
<dbReference type="EnsemblPlants" id="MELO3C008290.2.1">
    <property type="protein sequence ID" value="MELO3C008290.2.1"/>
    <property type="gene ID" value="MELO3C008290.2"/>
</dbReference>
<dbReference type="InterPro" id="IPR030700">
    <property type="entry name" value="N-end_Aminoacyl_Trfase"/>
</dbReference>
<evidence type="ECO:0000256" key="6">
    <source>
        <dbReference type="SAM" id="MobiDB-lite"/>
    </source>
</evidence>
<feature type="region of interest" description="Disordered" evidence="6">
    <location>
        <begin position="124"/>
        <end position="151"/>
    </location>
</feature>
<evidence type="ECO:0000256" key="1">
    <source>
        <dbReference type="ARBA" id="ARBA00009991"/>
    </source>
</evidence>
<dbReference type="AlphaFoldDB" id="A0A9I9CTR4"/>
<evidence type="ECO:0000259" key="7">
    <source>
        <dbReference type="Pfam" id="PF04376"/>
    </source>
</evidence>
<dbReference type="PANTHER" id="PTHR21367">
    <property type="entry name" value="ARGININE-TRNA-PROTEIN TRANSFERASE 1"/>
    <property type="match status" value="1"/>
</dbReference>
<dbReference type="EC" id="2.3.2.8" evidence="2"/>
<dbReference type="InterPro" id="IPR016181">
    <property type="entry name" value="Acyl_CoA_acyltransferase"/>
</dbReference>
<evidence type="ECO:0000259" key="8">
    <source>
        <dbReference type="Pfam" id="PF04377"/>
    </source>
</evidence>
<keyword evidence="3" id="KW-0808">Transferase</keyword>
<evidence type="ECO:0000256" key="3">
    <source>
        <dbReference type="ARBA" id="ARBA00022679"/>
    </source>
</evidence>
<evidence type="ECO:0000256" key="2">
    <source>
        <dbReference type="ARBA" id="ARBA00012025"/>
    </source>
</evidence>
<feature type="region of interest" description="Disordered" evidence="6">
    <location>
        <begin position="297"/>
        <end position="324"/>
    </location>
</feature>
<evidence type="ECO:0000256" key="4">
    <source>
        <dbReference type="ARBA" id="ARBA00022786"/>
    </source>
</evidence>
<dbReference type="PIRSF" id="PIRSF037207">
    <property type="entry name" value="ATE1_euk"/>
    <property type="match status" value="1"/>
</dbReference>
<dbReference type="Gramene" id="MELO3C008290.2.1">
    <property type="protein sequence ID" value="MELO3C008290.2.1"/>
    <property type="gene ID" value="MELO3C008290.2"/>
</dbReference>
<keyword evidence="4" id="KW-0833">Ubl conjugation pathway</keyword>
<sequence length="650" mass="73459">MAGKTMSDASSSTIGGAERGESVVYDCRRRKSSCGYCKSGSRGSITHGLWAPDNLTVDDYQDLLDRGWRRSGCYLYKPEMERTCCPSYTIRLKASDFVPSKDQLRVSRRFQRFLDGALEHDKAVEHSEVSSTSEGGSHALNGESHSVGKNSMSFKNEENEEDRFMLHLSDIVDDSIRLYTKNIVLPRSIQIPKASVKRVSHAKKKLLVQGSKNLIYSCNVAFQLSASIRRAQVGEMKIDNLASSESNTAETGFIPKIIAEKLVNHLSQVDELSSFSIKPCNGHINFYSEEGEASFPKSAEKANISQETARARSKDSSMEKNPKCSLPKRRKFELRLKRSSFDPVEYALYRQYQLVVHNDTPDRISEASYRNFLVDTPLNFVPSTGDGTVPPCGFGSFHQQYLIDGKLVAVGVVDILPRCLSSKYLFWDPAYAFLSLGKYSALQEIEWVKQNQMHCASLQYYYLGYYIHNCGKMRYKATYRPSELLCPLRYTWVPFDAVKPLLDQKSYVVLSDSSLQQNGESSLPKVPNDMELEQNADSLEEPDDVNMDEDGEMAEAYSDSSDEDLDSDSSGLPSSDMEDQDVTNILIGIGDSRMRYKDIQQAISPSGRSYLENQLIRYKRVTVEASESFQFHSQMRNVFGVIYIYTDRYQ</sequence>